<accession>A0ABP3T3K0</accession>
<reference evidence="3" key="1">
    <citation type="journal article" date="2019" name="Int. J. Syst. Evol. Microbiol.">
        <title>The Global Catalogue of Microorganisms (GCM) 10K type strain sequencing project: providing services to taxonomists for standard genome sequencing and annotation.</title>
        <authorList>
            <consortium name="The Broad Institute Genomics Platform"/>
            <consortium name="The Broad Institute Genome Sequencing Center for Infectious Disease"/>
            <person name="Wu L."/>
            <person name="Ma J."/>
        </authorList>
    </citation>
    <scope>NUCLEOTIDE SEQUENCE [LARGE SCALE GENOMIC DNA]</scope>
    <source>
        <strain evidence="3">JCM 14603</strain>
    </source>
</reference>
<gene>
    <name evidence="2" type="ORF">GCM10009102_23440</name>
</gene>
<proteinExistence type="predicted"/>
<evidence type="ECO:0000313" key="2">
    <source>
        <dbReference type="EMBL" id="GAA0671730.1"/>
    </source>
</evidence>
<comment type="caution">
    <text evidence="2">The sequence shown here is derived from an EMBL/GenBank/DDBJ whole genome shotgun (WGS) entry which is preliminary data.</text>
</comment>
<evidence type="ECO:0000313" key="3">
    <source>
        <dbReference type="Proteomes" id="UP001500238"/>
    </source>
</evidence>
<protein>
    <submittedName>
        <fullName evidence="2">Uncharacterized protein</fullName>
    </submittedName>
</protein>
<name>A0ABP3T3K0_9SPHN</name>
<dbReference type="Proteomes" id="UP001500238">
    <property type="component" value="Unassembled WGS sequence"/>
</dbReference>
<organism evidence="2 3">
    <name type="scientific">Sphingomonas insulae</name>
    <dbReference type="NCBI Taxonomy" id="424800"/>
    <lineage>
        <taxon>Bacteria</taxon>
        <taxon>Pseudomonadati</taxon>
        <taxon>Pseudomonadota</taxon>
        <taxon>Alphaproteobacteria</taxon>
        <taxon>Sphingomonadales</taxon>
        <taxon>Sphingomonadaceae</taxon>
        <taxon>Sphingomonas</taxon>
    </lineage>
</organism>
<dbReference type="RefSeq" id="WP_163958521.1">
    <property type="nucleotide sequence ID" value="NZ_BAAAES010000009.1"/>
</dbReference>
<keyword evidence="3" id="KW-1185">Reference proteome</keyword>
<dbReference type="EMBL" id="BAAAES010000009">
    <property type="protein sequence ID" value="GAA0671730.1"/>
    <property type="molecule type" value="Genomic_DNA"/>
</dbReference>
<sequence length="285" mass="31783">MTDYAYSPELPWGCWMRIATGVGGVTVIDQHGRTWESLRHAFWAGRLRMSTSSPRVMNEQLELMLAAFASKRHGIVSTDERAHSVFGGDHVFMRFWWYWMYAEGLVEGGFRRDPLDADLSAEGVAVLRMLAVTRPVELNAVPVGRAAVEFLGTPGALDECDRAKFEAAEASARLLPLVIVRETAFGTAGISLLHRDPNDVIPVARTIWHIRFPDAQLRDRLFLWMADRSDRWTAWGELVLREGAPALTQHLMTLLFADRSERQPTEAPRPAGPLAIGHDGGAGRP</sequence>
<feature type="region of interest" description="Disordered" evidence="1">
    <location>
        <begin position="261"/>
        <end position="285"/>
    </location>
</feature>
<evidence type="ECO:0000256" key="1">
    <source>
        <dbReference type="SAM" id="MobiDB-lite"/>
    </source>
</evidence>